<dbReference type="OrthoDB" id="10261556at2759"/>
<reference evidence="2" key="1">
    <citation type="journal article" date="2020" name="Fungal Divers.">
        <title>Resolving the Mortierellaceae phylogeny through synthesis of multi-gene phylogenetics and phylogenomics.</title>
        <authorList>
            <person name="Vandepol N."/>
            <person name="Liber J."/>
            <person name="Desiro A."/>
            <person name="Na H."/>
            <person name="Kennedy M."/>
            <person name="Barry K."/>
            <person name="Grigoriev I.V."/>
            <person name="Miller A.N."/>
            <person name="O'Donnell K."/>
            <person name="Stajich J.E."/>
            <person name="Bonito G."/>
        </authorList>
    </citation>
    <scope>NUCLEOTIDE SEQUENCE</scope>
    <source>
        <strain evidence="2">NRRL 2769</strain>
    </source>
</reference>
<proteinExistence type="predicted"/>
<dbReference type="Proteomes" id="UP000703661">
    <property type="component" value="Unassembled WGS sequence"/>
</dbReference>
<comment type="caution">
    <text evidence="2">The sequence shown here is derived from an EMBL/GenBank/DDBJ whole genome shotgun (WGS) entry which is preliminary data.</text>
</comment>
<sequence length="270" mass="30351">MRDNPSPGVQVSQDQHRNGSLASLLGDDSKRKTLVCFDSIVVLRSVQDELVRLRPVKIGAYYSTLRAEHKQDTMSKETNVRPKSSSLVQRFGRAVRDPLLMTRGIVTLLAPLVTSSKYSKRLDLKKLVQAAKDMNARQRCWELIAKRFDIAHRCNQSCEGCTGSTFSARFPICLSPAAIKIPTGKRTDEEKQVGRRKLQGWRKKTYKKWAGEDEPMTDGETWILPDSAVDKLCKRLFHAATANGVRRPCSHLWVADNGGVPLRRGKGHPQ</sequence>
<dbReference type="EMBL" id="JAAAID010000189">
    <property type="protein sequence ID" value="KAG0020905.1"/>
    <property type="molecule type" value="Genomic_DNA"/>
</dbReference>
<evidence type="ECO:0000313" key="2">
    <source>
        <dbReference type="EMBL" id="KAG0020905.1"/>
    </source>
</evidence>
<name>A0A9P6N276_9FUNG</name>
<feature type="region of interest" description="Disordered" evidence="1">
    <location>
        <begin position="1"/>
        <end position="24"/>
    </location>
</feature>
<feature type="compositionally biased region" description="Polar residues" evidence="1">
    <location>
        <begin position="7"/>
        <end position="21"/>
    </location>
</feature>
<evidence type="ECO:0000313" key="3">
    <source>
        <dbReference type="Proteomes" id="UP000703661"/>
    </source>
</evidence>
<evidence type="ECO:0000256" key="1">
    <source>
        <dbReference type="SAM" id="MobiDB-lite"/>
    </source>
</evidence>
<protein>
    <submittedName>
        <fullName evidence="2">Uncharacterized protein</fullName>
    </submittedName>
</protein>
<accession>A0A9P6N276</accession>
<organism evidence="2 3">
    <name type="scientific">Entomortierella chlamydospora</name>
    <dbReference type="NCBI Taxonomy" id="101097"/>
    <lineage>
        <taxon>Eukaryota</taxon>
        <taxon>Fungi</taxon>
        <taxon>Fungi incertae sedis</taxon>
        <taxon>Mucoromycota</taxon>
        <taxon>Mortierellomycotina</taxon>
        <taxon>Mortierellomycetes</taxon>
        <taxon>Mortierellales</taxon>
        <taxon>Mortierellaceae</taxon>
        <taxon>Entomortierella</taxon>
    </lineage>
</organism>
<gene>
    <name evidence="2" type="ORF">BGZ80_003376</name>
</gene>
<dbReference type="AlphaFoldDB" id="A0A9P6N276"/>
<keyword evidence="3" id="KW-1185">Reference proteome</keyword>